<evidence type="ECO:0000256" key="9">
    <source>
        <dbReference type="ARBA" id="ARBA00023054"/>
    </source>
</evidence>
<evidence type="ECO:0000256" key="5">
    <source>
        <dbReference type="ARBA" id="ARBA00022737"/>
    </source>
</evidence>
<keyword evidence="4 10" id="KW-0540">Nuclease</keyword>
<keyword evidence="7 10" id="KW-0378">Hydrolase</keyword>
<dbReference type="PROSITE" id="PS52044">
    <property type="entry name" value="VLRF1"/>
    <property type="match status" value="1"/>
</dbReference>
<dbReference type="GO" id="GO:0005737">
    <property type="term" value="C:cytoplasm"/>
    <property type="evidence" value="ECO:0007669"/>
    <property type="project" value="UniProtKB-SubCell"/>
</dbReference>
<feature type="region of interest" description="Disordered" evidence="11">
    <location>
        <begin position="44"/>
        <end position="74"/>
    </location>
</feature>
<evidence type="ECO:0000259" key="12">
    <source>
        <dbReference type="PROSITE" id="PS52044"/>
    </source>
</evidence>
<keyword evidence="6 10" id="KW-0255">Endonuclease</keyword>
<evidence type="ECO:0000256" key="8">
    <source>
        <dbReference type="ARBA" id="ARBA00023043"/>
    </source>
</evidence>
<keyword evidence="9" id="KW-0175">Coiled coil</keyword>
<evidence type="ECO:0000256" key="10">
    <source>
        <dbReference type="PROSITE-ProRule" id="PRU01389"/>
    </source>
</evidence>
<comment type="caution">
    <text evidence="13">The sequence shown here is derived from an EMBL/GenBank/DDBJ whole genome shotgun (WGS) entry which is preliminary data.</text>
</comment>
<dbReference type="PANTHER" id="PTHR16036:SF2">
    <property type="entry name" value="TRNA ENDONUCLEASE ANKZF1"/>
    <property type="match status" value="1"/>
</dbReference>
<dbReference type="GO" id="GO:0016787">
    <property type="term" value="F:hydrolase activity"/>
    <property type="evidence" value="ECO:0007669"/>
    <property type="project" value="UniProtKB-KW"/>
</dbReference>
<organism evidence="13 14">
    <name type="scientific">Drechslerella dactyloides</name>
    <name type="common">Nematode-trapping fungus</name>
    <name type="synonym">Arthrobotrys dactyloides</name>
    <dbReference type="NCBI Taxonomy" id="74499"/>
    <lineage>
        <taxon>Eukaryota</taxon>
        <taxon>Fungi</taxon>
        <taxon>Dikarya</taxon>
        <taxon>Ascomycota</taxon>
        <taxon>Pezizomycotina</taxon>
        <taxon>Orbiliomycetes</taxon>
        <taxon>Orbiliales</taxon>
        <taxon>Orbiliaceae</taxon>
        <taxon>Drechslerella</taxon>
    </lineage>
</organism>
<dbReference type="Gene3D" id="1.25.40.20">
    <property type="entry name" value="Ankyrin repeat-containing domain"/>
    <property type="match status" value="1"/>
</dbReference>
<feature type="active site" evidence="10">
    <location>
        <position position="281"/>
    </location>
</feature>
<feature type="compositionally biased region" description="Polar residues" evidence="11">
    <location>
        <begin position="278"/>
        <end position="287"/>
    </location>
</feature>
<dbReference type="InterPro" id="IPR041175">
    <property type="entry name" value="VLRF1/Vms1"/>
</dbReference>
<reference evidence="13" key="1">
    <citation type="submission" date="2023-01" db="EMBL/GenBank/DDBJ databases">
        <title>The chitinases involved in constricting ring structure development in the nematode-trapping fungus Drechslerella dactyloides.</title>
        <authorList>
            <person name="Wang R."/>
            <person name="Zhang L."/>
            <person name="Tang P."/>
            <person name="Li S."/>
            <person name="Liang L."/>
        </authorList>
    </citation>
    <scope>NUCLEOTIDE SEQUENCE</scope>
    <source>
        <strain evidence="13">YMF1.00031</strain>
    </source>
</reference>
<evidence type="ECO:0000256" key="7">
    <source>
        <dbReference type="ARBA" id="ARBA00022801"/>
    </source>
</evidence>
<keyword evidence="5" id="KW-0677">Repeat</keyword>
<accession>A0AAD6IYL2</accession>
<dbReference type="EMBL" id="JAQGDS010000005">
    <property type="protein sequence ID" value="KAJ6260702.1"/>
    <property type="molecule type" value="Genomic_DNA"/>
</dbReference>
<name>A0AAD6IYL2_DREDA</name>
<dbReference type="AlphaFoldDB" id="A0AAD6IYL2"/>
<dbReference type="Pfam" id="PF18826">
    <property type="entry name" value="bVLRF1"/>
    <property type="match status" value="1"/>
</dbReference>
<evidence type="ECO:0000256" key="6">
    <source>
        <dbReference type="ARBA" id="ARBA00022759"/>
    </source>
</evidence>
<feature type="region of interest" description="Disordered" evidence="11">
    <location>
        <begin position="272"/>
        <end position="295"/>
    </location>
</feature>
<dbReference type="InterPro" id="IPR036770">
    <property type="entry name" value="Ankyrin_rpt-contain_sf"/>
</dbReference>
<dbReference type="GO" id="GO:0036503">
    <property type="term" value="P:ERAD pathway"/>
    <property type="evidence" value="ECO:0007669"/>
    <property type="project" value="TreeGrafter"/>
</dbReference>
<dbReference type="InterPro" id="IPR047139">
    <property type="entry name" value="ANKZ1/VMS1"/>
</dbReference>
<feature type="compositionally biased region" description="Basic and acidic residues" evidence="11">
    <location>
        <begin position="547"/>
        <end position="573"/>
    </location>
</feature>
<keyword evidence="14" id="KW-1185">Reference proteome</keyword>
<gene>
    <name evidence="13" type="ORF">Dda_4931</name>
</gene>
<evidence type="ECO:0000256" key="3">
    <source>
        <dbReference type="ARBA" id="ARBA00022490"/>
    </source>
</evidence>
<evidence type="ECO:0000256" key="4">
    <source>
        <dbReference type="ARBA" id="ARBA00022722"/>
    </source>
</evidence>
<feature type="compositionally biased region" description="Gly residues" evidence="11">
    <location>
        <begin position="581"/>
        <end position="593"/>
    </location>
</feature>
<sequence length="643" mass="69715">MAAPLAQAAAPPAAPADDLLKRPLYVFDLPSNLLTSLVVRGAGHEPAPLEPHGSSSTEDAGPTETPKEADPTAGMSCTLCGVKSKTIQEQRLHAKSDVHRFNMKRKIRKEPPVSEIEFEKMIEGLTESISGSEASSSEDDPSSDPLATLLRKKAVMNSTDDLDDNTPRRHKSPIIWLSSPLLPTTATSLGIYRAVIPNLVEENDILSLLPTLQTQPATTIPTVASPHVFLCMLGGGHFAAAIISIVPKLTKRSGVVEREAVVLAHKTFHRYTTRRKQGGSQSANDASKGTAHSAGSSLRRYNEAALTADIREVLNSWKEMLDSSMLLFIRATGTNNRRTLFGYDNAVIKSSDPRIRGFPFSTRRATQSELMRCFVELTRVKVSHVDEAALLAASTAQVPTSTASTTAKAPVAKPKPSKEEALQLQHSTTLTTLLRRSKAPAIATYLNSNKLPFTYHLTPPNHHTPTLLHLASSQANPMVVLALLTKAPNDNKEPADPTIRNAAGKTAFDLAGDKSTRDVFRVARQELGEERFDWDSMGVGSPLSRKEYDAAAEHEKAAKEAEEKQRREKETTRLRNMPDAGGSGGSSAAGKGGKSLSEVLGTNAATTAREEKTKGLSEEAKRRLEREQRARAAEERMERLSGQ</sequence>
<comment type="similarity">
    <text evidence="2 10">Belongs to the ANKZF1/VMS1 family.</text>
</comment>
<comment type="domain">
    <text evidence="10">The VLRF1 domain mediates binding to the 60S ribosomal subunit.</text>
</comment>
<keyword evidence="3 10" id="KW-0963">Cytoplasm</keyword>
<dbReference type="PANTHER" id="PTHR16036">
    <property type="entry name" value="ANKYRIN REPEAT AND ZINC FINGER DOMAIN-CONTAINING PROTEIN 1"/>
    <property type="match status" value="1"/>
</dbReference>
<evidence type="ECO:0000256" key="2">
    <source>
        <dbReference type="ARBA" id="ARBA00009262"/>
    </source>
</evidence>
<dbReference type="Proteomes" id="UP001221413">
    <property type="component" value="Unassembled WGS sequence"/>
</dbReference>
<evidence type="ECO:0000256" key="1">
    <source>
        <dbReference type="ARBA" id="ARBA00004496"/>
    </source>
</evidence>
<feature type="region of interest" description="Disordered" evidence="11">
    <location>
        <begin position="547"/>
        <end position="643"/>
    </location>
</feature>
<proteinExistence type="inferred from homology"/>
<keyword evidence="8" id="KW-0040">ANK repeat</keyword>
<protein>
    <recommendedName>
        <fullName evidence="12">VLRF1 domain-containing protein</fullName>
    </recommendedName>
</protein>
<evidence type="ECO:0000313" key="14">
    <source>
        <dbReference type="Proteomes" id="UP001221413"/>
    </source>
</evidence>
<dbReference type="GO" id="GO:0004519">
    <property type="term" value="F:endonuclease activity"/>
    <property type="evidence" value="ECO:0007669"/>
    <property type="project" value="UniProtKB-KW"/>
</dbReference>
<evidence type="ECO:0000313" key="13">
    <source>
        <dbReference type="EMBL" id="KAJ6260702.1"/>
    </source>
</evidence>
<feature type="compositionally biased region" description="Basic and acidic residues" evidence="11">
    <location>
        <begin position="608"/>
        <end position="643"/>
    </location>
</feature>
<evidence type="ECO:0000256" key="11">
    <source>
        <dbReference type="SAM" id="MobiDB-lite"/>
    </source>
</evidence>
<comment type="subcellular location">
    <subcellularLocation>
        <location evidence="1">Cytoplasm</location>
    </subcellularLocation>
</comment>
<feature type="domain" description="VLRF1" evidence="12">
    <location>
        <begin position="224"/>
        <end position="380"/>
    </location>
</feature>